<dbReference type="Proteomes" id="UP000184529">
    <property type="component" value="Unassembled WGS sequence"/>
</dbReference>
<dbReference type="GO" id="GO:0043571">
    <property type="term" value="P:maintenance of CRISPR repeat elements"/>
    <property type="evidence" value="ECO:0007669"/>
    <property type="project" value="UniProtKB-UniRule"/>
</dbReference>
<protein>
    <recommendedName>
        <fullName evidence="9">CRISPR-associated endonuclease Cas1</fullName>
        <ecNumber evidence="9">3.1.-.-</ecNumber>
    </recommendedName>
</protein>
<comment type="cofactor">
    <cofactor evidence="9">
        <name>Mg(2+)</name>
        <dbReference type="ChEBI" id="CHEBI:18420"/>
    </cofactor>
    <cofactor evidence="9">
        <name>Mn(2+)</name>
        <dbReference type="ChEBI" id="CHEBI:29035"/>
    </cofactor>
</comment>
<evidence type="ECO:0000256" key="2">
    <source>
        <dbReference type="ARBA" id="ARBA00022723"/>
    </source>
</evidence>
<comment type="similarity">
    <text evidence="9">Belongs to the CRISPR-associated endonuclease Cas1 family.</text>
</comment>
<dbReference type="OrthoDB" id="9803119at2"/>
<reference evidence="11" key="1">
    <citation type="submission" date="2016-11" db="EMBL/GenBank/DDBJ databases">
        <authorList>
            <person name="Varghese N."/>
            <person name="Submissions S."/>
        </authorList>
    </citation>
    <scope>NUCLEOTIDE SEQUENCE [LARGE SCALE GENOMIC DNA]</scope>
    <source>
        <strain evidence="11">DSM 16057</strain>
    </source>
</reference>
<proteinExistence type="inferred from homology"/>
<dbReference type="InterPro" id="IPR042206">
    <property type="entry name" value="CRISPR-assoc_Cas1_C"/>
</dbReference>
<dbReference type="GO" id="GO:0003677">
    <property type="term" value="F:DNA binding"/>
    <property type="evidence" value="ECO:0007669"/>
    <property type="project" value="UniProtKB-KW"/>
</dbReference>
<dbReference type="GO" id="GO:0051607">
    <property type="term" value="P:defense response to virus"/>
    <property type="evidence" value="ECO:0007669"/>
    <property type="project" value="UniProtKB-UniRule"/>
</dbReference>
<keyword evidence="4 9" id="KW-0378">Hydrolase</keyword>
<keyword evidence="11" id="KW-1185">Reference proteome</keyword>
<dbReference type="PANTHER" id="PTHR43219:SF1">
    <property type="entry name" value="CRISPR-ASSOCIATED ENDONUCLEASE CAS1"/>
    <property type="match status" value="1"/>
</dbReference>
<dbReference type="InterPro" id="IPR019858">
    <property type="entry name" value="CRISPR-assoc_Cas1_HMARI/TNEAP"/>
</dbReference>
<organism evidence="10 11">
    <name type="scientific">Desulfofundulus thermosubterraneus DSM 16057</name>
    <dbReference type="NCBI Taxonomy" id="1121432"/>
    <lineage>
        <taxon>Bacteria</taxon>
        <taxon>Bacillati</taxon>
        <taxon>Bacillota</taxon>
        <taxon>Clostridia</taxon>
        <taxon>Eubacteriales</taxon>
        <taxon>Peptococcaceae</taxon>
        <taxon>Desulfofundulus</taxon>
    </lineage>
</organism>
<keyword evidence="5 9" id="KW-0460">Magnesium</keyword>
<dbReference type="InterPro" id="IPR002729">
    <property type="entry name" value="CRISPR-assoc_Cas1"/>
</dbReference>
<dbReference type="Pfam" id="PF01867">
    <property type="entry name" value="Cas_Cas1"/>
    <property type="match status" value="1"/>
</dbReference>
<dbReference type="GO" id="GO:0016787">
    <property type="term" value="F:hydrolase activity"/>
    <property type="evidence" value="ECO:0007669"/>
    <property type="project" value="UniProtKB-KW"/>
</dbReference>
<accession>A0A1M6MFC4</accession>
<dbReference type="Gene3D" id="1.20.120.920">
    <property type="entry name" value="CRISPR-associated endonuclease Cas1, C-terminal domain"/>
    <property type="match status" value="1"/>
</dbReference>
<dbReference type="NCBIfam" id="TIGR00287">
    <property type="entry name" value="cas1"/>
    <property type="match status" value="1"/>
</dbReference>
<dbReference type="GO" id="GO:0004520">
    <property type="term" value="F:DNA endonuclease activity"/>
    <property type="evidence" value="ECO:0007669"/>
    <property type="project" value="InterPro"/>
</dbReference>
<dbReference type="NCBIfam" id="TIGR03641">
    <property type="entry name" value="cas1_HMARI"/>
    <property type="match status" value="1"/>
</dbReference>
<dbReference type="PANTHER" id="PTHR43219">
    <property type="entry name" value="CRISPR-ASSOCIATED ENDONUCLEASE CAS1"/>
    <property type="match status" value="1"/>
</dbReference>
<name>A0A1M6MFC4_9FIRM</name>
<dbReference type="InterPro" id="IPR042211">
    <property type="entry name" value="CRISPR-assoc_Cas1_N"/>
</dbReference>
<evidence type="ECO:0000313" key="10">
    <source>
        <dbReference type="EMBL" id="SHJ82076.1"/>
    </source>
</evidence>
<keyword evidence="8 9" id="KW-0464">Manganese</keyword>
<dbReference type="RefSeq" id="WP_072871464.1">
    <property type="nucleotide sequence ID" value="NZ_FQZM01000068.1"/>
</dbReference>
<gene>
    <name evidence="9" type="primary">cas1</name>
    <name evidence="10" type="ORF">SAMN02745219_03420</name>
</gene>
<dbReference type="GO" id="GO:0046872">
    <property type="term" value="F:metal ion binding"/>
    <property type="evidence" value="ECO:0007669"/>
    <property type="project" value="UniProtKB-UniRule"/>
</dbReference>
<feature type="binding site" evidence="9">
    <location>
        <position position="238"/>
    </location>
    <ligand>
        <name>Mn(2+)</name>
        <dbReference type="ChEBI" id="CHEBI:29035"/>
    </ligand>
</feature>
<evidence type="ECO:0000313" key="11">
    <source>
        <dbReference type="Proteomes" id="UP000184529"/>
    </source>
</evidence>
<keyword evidence="6 9" id="KW-0051">Antiviral defense</keyword>
<dbReference type="EC" id="3.1.-.-" evidence="9"/>
<dbReference type="EMBL" id="FQZM01000068">
    <property type="protein sequence ID" value="SHJ82076.1"/>
    <property type="molecule type" value="Genomic_DNA"/>
</dbReference>
<feature type="binding site" evidence="9">
    <location>
        <position position="157"/>
    </location>
    <ligand>
        <name>Mn(2+)</name>
        <dbReference type="ChEBI" id="CHEBI:29035"/>
    </ligand>
</feature>
<dbReference type="AlphaFoldDB" id="A0A1M6MFC4"/>
<dbReference type="Gene3D" id="3.100.10.20">
    <property type="entry name" value="CRISPR-associated endonuclease Cas1, N-terminal domain"/>
    <property type="match status" value="1"/>
</dbReference>
<evidence type="ECO:0000256" key="9">
    <source>
        <dbReference type="HAMAP-Rule" id="MF_01470"/>
    </source>
</evidence>
<keyword evidence="1 9" id="KW-0540">Nuclease</keyword>
<keyword evidence="3 9" id="KW-0255">Endonuclease</keyword>
<feature type="binding site" evidence="9">
    <location>
        <position position="223"/>
    </location>
    <ligand>
        <name>Mn(2+)</name>
        <dbReference type="ChEBI" id="CHEBI:29035"/>
    </ligand>
</feature>
<comment type="function">
    <text evidence="9">CRISPR (clustered regularly interspaced short palindromic repeat), is an adaptive immune system that provides protection against mobile genetic elements (viruses, transposable elements and conjugative plasmids). CRISPR clusters contain spacers, sequences complementary to antecedent mobile elements, and target invading nucleic acids. CRISPR clusters are transcribed and processed into CRISPR RNA (crRNA). Acts as a dsDNA endonuclease. Involved in the integration of spacer DNA into the CRISPR cassette.</text>
</comment>
<evidence type="ECO:0000256" key="6">
    <source>
        <dbReference type="ARBA" id="ARBA00023118"/>
    </source>
</evidence>
<evidence type="ECO:0000256" key="7">
    <source>
        <dbReference type="ARBA" id="ARBA00023125"/>
    </source>
</evidence>
<dbReference type="STRING" id="1121432.SAMN02745219_03420"/>
<comment type="subunit">
    <text evidence="9">Homodimer, forms a heterotetramer with a Cas2 homodimer.</text>
</comment>
<evidence type="ECO:0000256" key="8">
    <source>
        <dbReference type="ARBA" id="ARBA00023211"/>
    </source>
</evidence>
<evidence type="ECO:0000256" key="5">
    <source>
        <dbReference type="ARBA" id="ARBA00022842"/>
    </source>
</evidence>
<evidence type="ECO:0000256" key="1">
    <source>
        <dbReference type="ARBA" id="ARBA00022722"/>
    </source>
</evidence>
<keyword evidence="2 9" id="KW-0479">Metal-binding</keyword>
<evidence type="ECO:0000256" key="3">
    <source>
        <dbReference type="ARBA" id="ARBA00022759"/>
    </source>
</evidence>
<sequence>MKKTFYIFSSGDFRRKDNTLYFETEQGERRFIPVEDTAEIMVFGEVAINKRFLEFLSQKEIVLHYFNHHGYYMGSFYPREHLNSGYMTLKQAEHYLDQEKRLTIARLLVEGAAKNILRVLKYYSARGKQVEEQIESIQKLLPAVGECHETAALMAIEGNMREHYYRAFDEIIGLPDFIFEARSRRPPKNYLNTLISFGNSLLYTICLSEIYRTHLDPRIGYLHTTNFRRFTLNLDLAEIFKPVIVDRVIFTLLGRKMITADDFERGTEGILMKDKAKRSFVEQLEEKLKTTISHREIGRPVSYRRLIRLELYKLEKHLMGEKKYEPFVATW</sequence>
<keyword evidence="7 9" id="KW-0238">DNA-binding</keyword>
<dbReference type="HAMAP" id="MF_01470">
    <property type="entry name" value="Cas1"/>
    <property type="match status" value="1"/>
</dbReference>
<dbReference type="CDD" id="cd09722">
    <property type="entry name" value="Cas1_I-B"/>
    <property type="match status" value="1"/>
</dbReference>
<evidence type="ECO:0000256" key="4">
    <source>
        <dbReference type="ARBA" id="ARBA00022801"/>
    </source>
</evidence>